<comment type="caution">
    <text evidence="5">The sequence shown here is derived from an EMBL/GenBank/DDBJ whole genome shotgun (WGS) entry which is preliminary data.</text>
</comment>
<feature type="transmembrane region" description="Helical" evidence="3">
    <location>
        <begin position="461"/>
        <end position="481"/>
    </location>
</feature>
<dbReference type="InterPro" id="IPR050327">
    <property type="entry name" value="Proton-linked_MCT"/>
</dbReference>
<name>A0A9J6CLU1_POLVA</name>
<feature type="transmembrane region" description="Helical" evidence="3">
    <location>
        <begin position="83"/>
        <end position="105"/>
    </location>
</feature>
<dbReference type="EMBL" id="JADBJN010000001">
    <property type="protein sequence ID" value="KAG5682924.1"/>
    <property type="molecule type" value="Genomic_DNA"/>
</dbReference>
<feature type="domain" description="Major facilitator superfamily (MFS) profile" evidence="4">
    <location>
        <begin position="44"/>
        <end position="576"/>
    </location>
</feature>
<dbReference type="PROSITE" id="PS50850">
    <property type="entry name" value="MFS"/>
    <property type="match status" value="1"/>
</dbReference>
<feature type="transmembrane region" description="Helical" evidence="3">
    <location>
        <begin position="112"/>
        <end position="130"/>
    </location>
</feature>
<dbReference type="GO" id="GO:0016020">
    <property type="term" value="C:membrane"/>
    <property type="evidence" value="ECO:0007669"/>
    <property type="project" value="UniProtKB-SubCell"/>
</dbReference>
<dbReference type="CDD" id="cd17352">
    <property type="entry name" value="MFS_MCT_SLC16"/>
    <property type="match status" value="1"/>
</dbReference>
<evidence type="ECO:0000256" key="1">
    <source>
        <dbReference type="ARBA" id="ARBA00004141"/>
    </source>
</evidence>
<dbReference type="PANTHER" id="PTHR11360">
    <property type="entry name" value="MONOCARBOXYLATE TRANSPORTER"/>
    <property type="match status" value="1"/>
</dbReference>
<keyword evidence="3" id="KW-1133">Transmembrane helix</keyword>
<dbReference type="OrthoDB" id="2213137at2759"/>
<keyword evidence="3" id="KW-0812">Transmembrane</keyword>
<dbReference type="GO" id="GO:0008028">
    <property type="term" value="F:monocarboxylic acid transmembrane transporter activity"/>
    <property type="evidence" value="ECO:0007669"/>
    <property type="project" value="TreeGrafter"/>
</dbReference>
<evidence type="ECO:0000259" key="4">
    <source>
        <dbReference type="PROSITE" id="PS50850"/>
    </source>
</evidence>
<organism evidence="5 6">
    <name type="scientific">Polypedilum vanderplanki</name>
    <name type="common">Sleeping chironomid midge</name>
    <dbReference type="NCBI Taxonomy" id="319348"/>
    <lineage>
        <taxon>Eukaryota</taxon>
        <taxon>Metazoa</taxon>
        <taxon>Ecdysozoa</taxon>
        <taxon>Arthropoda</taxon>
        <taxon>Hexapoda</taxon>
        <taxon>Insecta</taxon>
        <taxon>Pterygota</taxon>
        <taxon>Neoptera</taxon>
        <taxon>Endopterygota</taxon>
        <taxon>Diptera</taxon>
        <taxon>Nematocera</taxon>
        <taxon>Chironomoidea</taxon>
        <taxon>Chironomidae</taxon>
        <taxon>Chironominae</taxon>
        <taxon>Polypedilum</taxon>
        <taxon>Polypedilum</taxon>
    </lineage>
</organism>
<feature type="region of interest" description="Disordered" evidence="2">
    <location>
        <begin position="291"/>
        <end position="312"/>
    </location>
</feature>
<dbReference type="InterPro" id="IPR036259">
    <property type="entry name" value="MFS_trans_sf"/>
</dbReference>
<evidence type="ECO:0000256" key="3">
    <source>
        <dbReference type="SAM" id="Phobius"/>
    </source>
</evidence>
<feature type="transmembrane region" description="Helical" evidence="3">
    <location>
        <begin position="522"/>
        <end position="544"/>
    </location>
</feature>
<keyword evidence="6" id="KW-1185">Reference proteome</keyword>
<dbReference type="InterPro" id="IPR011701">
    <property type="entry name" value="MFS"/>
</dbReference>
<dbReference type="SUPFAM" id="SSF103473">
    <property type="entry name" value="MFS general substrate transporter"/>
    <property type="match status" value="1"/>
</dbReference>
<dbReference type="AlphaFoldDB" id="A0A9J6CLU1"/>
<feature type="transmembrane region" description="Helical" evidence="3">
    <location>
        <begin position="550"/>
        <end position="575"/>
    </location>
</feature>
<evidence type="ECO:0000256" key="2">
    <source>
        <dbReference type="SAM" id="MobiDB-lite"/>
    </source>
</evidence>
<dbReference type="Gene3D" id="1.20.1250.20">
    <property type="entry name" value="MFS general substrate transporter like domains"/>
    <property type="match status" value="2"/>
</dbReference>
<feature type="transmembrane region" description="Helical" evidence="3">
    <location>
        <begin position="432"/>
        <end position="449"/>
    </location>
</feature>
<dbReference type="Proteomes" id="UP001107558">
    <property type="component" value="Chromosome 1"/>
</dbReference>
<dbReference type="InterPro" id="IPR020846">
    <property type="entry name" value="MFS_dom"/>
</dbReference>
<gene>
    <name evidence="5" type="ORF">PVAND_012242</name>
</gene>
<feature type="transmembrane region" description="Helical" evidence="3">
    <location>
        <begin position="136"/>
        <end position="163"/>
    </location>
</feature>
<sequence length="580" mass="62153">MDKKTDKDVKHEEEAVKLNIDNANNKDDVIDFNQLPPAPDGGYGWVIVLASFVCNCIVDGIVYSFGIFLDNFSSYFGVGKGTMAWAGSLLSGVYMCVGPIVSALANKYGCRAVCIAGSILGAIAFTLSTLCTSVSSFFVVYGLIGGTAFGLIYLPAIVFVGYYFDKKRSLATGIAVCGSGFGAFIFGQVAPFLLNNLGGWKSANLVLACIILTCFICGALMKPLKWPDNMTVAQMKPLNLDPGVHSNLNIDKLDKNSAALPTIVETKTDGSCCNREMAEIKIENKHRGRLNSDSNIDRLRRRKGSETGSVKASRGELDKNVPVLIRKDIFYSGSVQNLKEFQSQRSLAAYRNSVASLNRGGSTLVVNNNNIVDETDSQGCSAVLKSLMDISLLKDPTFMLLAVSNLFGMAALFVPFFFIVDSATKEGIENPTSLISIIGLTNTFGRIACGYVADFPSVNSLFLNNICLCLCAISLAIIPFLHTFATYMGAAVLFGVGLAGYMSLTSIILVDLLGLDKLTNAFGLLILFRGTAAIFGAPLIGLIYDSTKSYAISFYAAGGLFALAAVFSFLAPIAAKFKKR</sequence>
<reference evidence="5" key="1">
    <citation type="submission" date="2021-03" db="EMBL/GenBank/DDBJ databases">
        <title>Chromosome level genome of the anhydrobiotic midge Polypedilum vanderplanki.</title>
        <authorList>
            <person name="Yoshida Y."/>
            <person name="Kikawada T."/>
            <person name="Gusev O."/>
        </authorList>
    </citation>
    <scope>NUCLEOTIDE SEQUENCE</scope>
    <source>
        <strain evidence="5">NIAS01</strain>
        <tissue evidence="5">Whole body or cell culture</tissue>
    </source>
</reference>
<accession>A0A9J6CLU1</accession>
<evidence type="ECO:0000313" key="5">
    <source>
        <dbReference type="EMBL" id="KAG5682924.1"/>
    </source>
</evidence>
<feature type="transmembrane region" description="Helical" evidence="3">
    <location>
        <begin position="202"/>
        <end position="221"/>
    </location>
</feature>
<keyword evidence="3" id="KW-0472">Membrane</keyword>
<dbReference type="PANTHER" id="PTHR11360:SF286">
    <property type="entry name" value="GH22266P"/>
    <property type="match status" value="1"/>
</dbReference>
<evidence type="ECO:0000313" key="6">
    <source>
        <dbReference type="Proteomes" id="UP001107558"/>
    </source>
</evidence>
<feature type="transmembrane region" description="Helical" evidence="3">
    <location>
        <begin position="170"/>
        <end position="190"/>
    </location>
</feature>
<feature type="transmembrane region" description="Helical" evidence="3">
    <location>
        <begin position="43"/>
        <end position="63"/>
    </location>
</feature>
<dbReference type="Pfam" id="PF07690">
    <property type="entry name" value="MFS_1"/>
    <property type="match status" value="1"/>
</dbReference>
<proteinExistence type="predicted"/>
<feature type="transmembrane region" description="Helical" evidence="3">
    <location>
        <begin position="487"/>
        <end position="510"/>
    </location>
</feature>
<feature type="transmembrane region" description="Helical" evidence="3">
    <location>
        <begin position="398"/>
        <end position="420"/>
    </location>
</feature>
<protein>
    <recommendedName>
        <fullName evidence="4">Major facilitator superfamily (MFS) profile domain-containing protein</fullName>
    </recommendedName>
</protein>
<comment type="subcellular location">
    <subcellularLocation>
        <location evidence="1">Membrane</location>
        <topology evidence="1">Multi-pass membrane protein</topology>
    </subcellularLocation>
</comment>